<evidence type="ECO:0000313" key="5">
    <source>
        <dbReference type="EMBL" id="MDY0747092.1"/>
    </source>
</evidence>
<sequence>MRIAIIGAGIAGVSTAYELASDGHEVTVFERRGSVAAEASFANSGLVAPGLALPWTRVGFSLFGGRQRQRWKAQRDATLPERQQRLLKLATYSFERLRELRRALQLDYERAEGLLVLLRTAKDQQAIAPGLAILAEAGITARELDADQCRAAEPGLNPDHTLHGGVLLPQAEVGNCRQLAHQLRLEAQRLGVQFRFHTTVRAVEPGAPARLTHEYTPPRETAPGPATRQPDAGDTQPAELGPQQQAFDAVVVCAAQDSAALLRTLKLPIDPVQSCSITAPLRQLEAHPDLGPRGALFDQQRQIHIGRIGQRVRALGTDEAALHQALHDWFPGAMVAGQVQRWQGPHGELPDGLPVLGSSGLAGIWLNLGHGDSGFTLACGAARALAEQIARLSPEVDLAGLDITRFA</sequence>
<dbReference type="Pfam" id="PF01266">
    <property type="entry name" value="DAO"/>
    <property type="match status" value="1"/>
</dbReference>
<dbReference type="Gene3D" id="3.30.9.10">
    <property type="entry name" value="D-Amino Acid Oxidase, subunit A, domain 2"/>
    <property type="match status" value="1"/>
</dbReference>
<feature type="domain" description="FAD dependent oxidoreductase" evidence="4">
    <location>
        <begin position="2"/>
        <end position="387"/>
    </location>
</feature>
<dbReference type="Proteomes" id="UP001285263">
    <property type="component" value="Unassembled WGS sequence"/>
</dbReference>
<keyword evidence="6" id="KW-1185">Reference proteome</keyword>
<keyword evidence="2" id="KW-0560">Oxidoreductase</keyword>
<dbReference type="RefSeq" id="WP_320425059.1">
    <property type="nucleotide sequence ID" value="NZ_JAXCLA010000007.1"/>
</dbReference>
<reference evidence="5 6" key="1">
    <citation type="submission" date="2023-11" db="EMBL/GenBank/DDBJ databases">
        <title>Paucibacter sp. nov., isolated from fresh soil in Korea.</title>
        <authorList>
            <person name="Le N.T.T."/>
        </authorList>
    </citation>
    <scope>NUCLEOTIDE SEQUENCE [LARGE SCALE GENOMIC DNA]</scope>
    <source>
        <strain evidence="5 6">R3-3</strain>
    </source>
</reference>
<dbReference type="SUPFAM" id="SSF51905">
    <property type="entry name" value="FAD/NAD(P)-binding domain"/>
    <property type="match status" value="1"/>
</dbReference>
<dbReference type="PANTHER" id="PTHR13847:SF280">
    <property type="entry name" value="D-AMINO ACID DEHYDROGENASE"/>
    <property type="match status" value="1"/>
</dbReference>
<feature type="region of interest" description="Disordered" evidence="3">
    <location>
        <begin position="205"/>
        <end position="239"/>
    </location>
</feature>
<dbReference type="InterPro" id="IPR006076">
    <property type="entry name" value="FAD-dep_OxRdtase"/>
</dbReference>
<dbReference type="Gene3D" id="3.50.50.60">
    <property type="entry name" value="FAD/NAD(P)-binding domain"/>
    <property type="match status" value="1"/>
</dbReference>
<dbReference type="EMBL" id="JAXCLA010000007">
    <property type="protein sequence ID" value="MDY0747092.1"/>
    <property type="molecule type" value="Genomic_DNA"/>
</dbReference>
<gene>
    <name evidence="5" type="ORF">SNE35_21475</name>
</gene>
<evidence type="ECO:0000256" key="3">
    <source>
        <dbReference type="SAM" id="MobiDB-lite"/>
    </source>
</evidence>
<comment type="caution">
    <text evidence="5">The sequence shown here is derived from an EMBL/GenBank/DDBJ whole genome shotgun (WGS) entry which is preliminary data.</text>
</comment>
<evidence type="ECO:0000256" key="1">
    <source>
        <dbReference type="ARBA" id="ARBA00009410"/>
    </source>
</evidence>
<proteinExistence type="inferred from homology"/>
<name>A0ABU5DLC4_9BURK</name>
<evidence type="ECO:0000259" key="4">
    <source>
        <dbReference type="Pfam" id="PF01266"/>
    </source>
</evidence>
<dbReference type="InterPro" id="IPR036188">
    <property type="entry name" value="FAD/NAD-bd_sf"/>
</dbReference>
<comment type="similarity">
    <text evidence="1">Belongs to the DadA oxidoreductase family.</text>
</comment>
<evidence type="ECO:0000256" key="2">
    <source>
        <dbReference type="ARBA" id="ARBA00023002"/>
    </source>
</evidence>
<accession>A0ABU5DLC4</accession>
<dbReference type="PANTHER" id="PTHR13847">
    <property type="entry name" value="SARCOSINE DEHYDROGENASE-RELATED"/>
    <property type="match status" value="1"/>
</dbReference>
<evidence type="ECO:0000313" key="6">
    <source>
        <dbReference type="Proteomes" id="UP001285263"/>
    </source>
</evidence>
<protein>
    <submittedName>
        <fullName evidence="5">FAD-dependent oxidoreductase</fullName>
    </submittedName>
</protein>
<organism evidence="5 6">
    <name type="scientific">Roseateles agri</name>
    <dbReference type="NCBI Taxonomy" id="3098619"/>
    <lineage>
        <taxon>Bacteria</taxon>
        <taxon>Pseudomonadati</taxon>
        <taxon>Pseudomonadota</taxon>
        <taxon>Betaproteobacteria</taxon>
        <taxon>Burkholderiales</taxon>
        <taxon>Sphaerotilaceae</taxon>
        <taxon>Roseateles</taxon>
    </lineage>
</organism>